<sequence length="104" mass="11531">MGRPQGMMHCWQLPPEEEVLGICLGSRGAADLRLHLSGVCLAYCGPVRSGYAPQDRREYRLAGGERAVKDWAARAVGRWRAVDPDKGARPVPSHWTPERKRGPV</sequence>
<dbReference type="EMBL" id="JANPWB010000011">
    <property type="protein sequence ID" value="KAJ1129204.1"/>
    <property type="molecule type" value="Genomic_DNA"/>
</dbReference>
<gene>
    <name evidence="2" type="ORF">NDU88_007575</name>
</gene>
<evidence type="ECO:0000313" key="2">
    <source>
        <dbReference type="EMBL" id="KAJ1129204.1"/>
    </source>
</evidence>
<name>A0AAV7PPS7_PLEWA</name>
<protein>
    <submittedName>
        <fullName evidence="2">Uncharacterized protein</fullName>
    </submittedName>
</protein>
<feature type="region of interest" description="Disordered" evidence="1">
    <location>
        <begin position="83"/>
        <end position="104"/>
    </location>
</feature>
<accession>A0AAV7PPS7</accession>
<keyword evidence="3" id="KW-1185">Reference proteome</keyword>
<evidence type="ECO:0000313" key="3">
    <source>
        <dbReference type="Proteomes" id="UP001066276"/>
    </source>
</evidence>
<dbReference type="AlphaFoldDB" id="A0AAV7PPS7"/>
<evidence type="ECO:0000256" key="1">
    <source>
        <dbReference type="SAM" id="MobiDB-lite"/>
    </source>
</evidence>
<organism evidence="2 3">
    <name type="scientific">Pleurodeles waltl</name>
    <name type="common">Iberian ribbed newt</name>
    <dbReference type="NCBI Taxonomy" id="8319"/>
    <lineage>
        <taxon>Eukaryota</taxon>
        <taxon>Metazoa</taxon>
        <taxon>Chordata</taxon>
        <taxon>Craniata</taxon>
        <taxon>Vertebrata</taxon>
        <taxon>Euteleostomi</taxon>
        <taxon>Amphibia</taxon>
        <taxon>Batrachia</taxon>
        <taxon>Caudata</taxon>
        <taxon>Salamandroidea</taxon>
        <taxon>Salamandridae</taxon>
        <taxon>Pleurodelinae</taxon>
        <taxon>Pleurodeles</taxon>
    </lineage>
</organism>
<dbReference type="Proteomes" id="UP001066276">
    <property type="component" value="Chromosome 7"/>
</dbReference>
<comment type="caution">
    <text evidence="2">The sequence shown here is derived from an EMBL/GenBank/DDBJ whole genome shotgun (WGS) entry which is preliminary data.</text>
</comment>
<proteinExistence type="predicted"/>
<reference evidence="2" key="1">
    <citation type="journal article" date="2022" name="bioRxiv">
        <title>Sequencing and chromosome-scale assembly of the giantPleurodeles waltlgenome.</title>
        <authorList>
            <person name="Brown T."/>
            <person name="Elewa A."/>
            <person name="Iarovenko S."/>
            <person name="Subramanian E."/>
            <person name="Araus A.J."/>
            <person name="Petzold A."/>
            <person name="Susuki M."/>
            <person name="Suzuki K.-i.T."/>
            <person name="Hayashi T."/>
            <person name="Toyoda A."/>
            <person name="Oliveira C."/>
            <person name="Osipova E."/>
            <person name="Leigh N.D."/>
            <person name="Simon A."/>
            <person name="Yun M.H."/>
        </authorList>
    </citation>
    <scope>NUCLEOTIDE SEQUENCE</scope>
    <source>
        <strain evidence="2">20211129_DDA</strain>
        <tissue evidence="2">Liver</tissue>
    </source>
</reference>